<reference evidence="1" key="1">
    <citation type="submission" date="2018-05" db="EMBL/GenBank/DDBJ databases">
        <authorList>
            <person name="Lanie J.A."/>
            <person name="Ng W.-L."/>
            <person name="Kazmierczak K.M."/>
            <person name="Andrzejewski T.M."/>
            <person name="Davidsen T.M."/>
            <person name="Wayne K.J."/>
            <person name="Tettelin H."/>
            <person name="Glass J.I."/>
            <person name="Rusch D."/>
            <person name="Podicherti R."/>
            <person name="Tsui H.-C.T."/>
            <person name="Winkler M.E."/>
        </authorList>
    </citation>
    <scope>NUCLEOTIDE SEQUENCE</scope>
</reference>
<sequence>MYFNYFPKTMYDPAGDGSAKMVTDIMKRVRLRTNMKKELVMMDQYDVQENETPEIVADKHHGSPYYHWIVMLINDISDVNHDWVKSTRQMQKYLLSKYTEEQLLETHHYEIPQTSGDTTVMIEVENSTYPSATTVTNYDYEIALNEEKRAIDLLRNEYLTFFVDEFEGIM</sequence>
<organism evidence="1">
    <name type="scientific">marine metagenome</name>
    <dbReference type="NCBI Taxonomy" id="408172"/>
    <lineage>
        <taxon>unclassified sequences</taxon>
        <taxon>metagenomes</taxon>
        <taxon>ecological metagenomes</taxon>
    </lineage>
</organism>
<proteinExistence type="predicted"/>
<dbReference type="Pfam" id="PF11246">
    <property type="entry name" value="Phage_gp53"/>
    <property type="match status" value="1"/>
</dbReference>
<dbReference type="EMBL" id="UINC01054031">
    <property type="protein sequence ID" value="SVB71262.1"/>
    <property type="molecule type" value="Genomic_DNA"/>
</dbReference>
<dbReference type="AlphaFoldDB" id="A0A382G8T9"/>
<dbReference type="InterPro" id="IPR022607">
    <property type="entry name" value="Phage_T4_Gp53_baseplate_wedge"/>
</dbReference>
<name>A0A382G8T9_9ZZZZ</name>
<evidence type="ECO:0000313" key="1">
    <source>
        <dbReference type="EMBL" id="SVB71262.1"/>
    </source>
</evidence>
<gene>
    <name evidence="1" type="ORF">METZ01_LOCUS224116</name>
</gene>
<accession>A0A382G8T9</accession>
<protein>
    <submittedName>
        <fullName evidence="1">Uncharacterized protein</fullName>
    </submittedName>
</protein>